<dbReference type="Pfam" id="PF13871">
    <property type="entry name" value="Helicase_C_4"/>
    <property type="match status" value="1"/>
</dbReference>
<evidence type="ECO:0000256" key="1">
    <source>
        <dbReference type="ARBA" id="ARBA00006992"/>
    </source>
</evidence>
<evidence type="ECO:0000313" key="3">
    <source>
        <dbReference type="EMBL" id="OPF19734.1"/>
    </source>
</evidence>
<dbReference type="SUPFAM" id="SSF52540">
    <property type="entry name" value="P-loop containing nucleoside triphosphate hydrolases"/>
    <property type="match status" value="1"/>
</dbReference>
<keyword evidence="3" id="KW-0808">Transferase</keyword>
<comment type="similarity">
    <text evidence="1">Belongs to the SBNO family.</text>
</comment>
<reference evidence="3 4" key="1">
    <citation type="submission" date="2017-02" db="EMBL/GenBank/DDBJ databases">
        <title>Genome sequence of Microcystis aeruginosa KW.</title>
        <authorList>
            <person name="Oh H.-M."/>
            <person name="Ahn C.-Y."/>
            <person name="Jeong H."/>
            <person name="Srivastava A."/>
            <person name="Lee H.-G."/>
            <person name="Kang S.-R."/>
        </authorList>
    </citation>
    <scope>NUCLEOTIDE SEQUENCE [LARGE SCALE GENOMIC DNA]</scope>
    <source>
        <strain evidence="3 4">KW</strain>
    </source>
</reference>
<organism evidence="3 4">
    <name type="scientific">Microcystis aeruginosa KW</name>
    <dbReference type="NCBI Taxonomy" id="1960155"/>
    <lineage>
        <taxon>Bacteria</taxon>
        <taxon>Bacillati</taxon>
        <taxon>Cyanobacteriota</taxon>
        <taxon>Cyanophyceae</taxon>
        <taxon>Oscillatoriophycideae</taxon>
        <taxon>Chroococcales</taxon>
        <taxon>Microcystaceae</taxon>
        <taxon>Microcystis</taxon>
    </lineage>
</organism>
<keyword evidence="3" id="KW-0489">Methyltransferase</keyword>
<dbReference type="RefSeq" id="WP_079205699.1">
    <property type="nucleotide sequence ID" value="NZ_MVGR01000002.1"/>
</dbReference>
<dbReference type="EMBL" id="MVGR01000002">
    <property type="protein sequence ID" value="OPF19734.1"/>
    <property type="molecule type" value="Genomic_DNA"/>
</dbReference>
<dbReference type="Pfam" id="PF13872">
    <property type="entry name" value="AAA_34"/>
    <property type="match status" value="1"/>
</dbReference>
<dbReference type="AlphaFoldDB" id="A0A1V4BYC1"/>
<dbReference type="InterPro" id="IPR027417">
    <property type="entry name" value="P-loop_NTPase"/>
</dbReference>
<evidence type="ECO:0000313" key="4">
    <source>
        <dbReference type="Proteomes" id="UP000189835"/>
    </source>
</evidence>
<dbReference type="PROSITE" id="PS51192">
    <property type="entry name" value="HELICASE_ATP_BIND_1"/>
    <property type="match status" value="1"/>
</dbReference>
<dbReference type="Gene3D" id="3.40.50.300">
    <property type="entry name" value="P-loop containing nucleotide triphosphate hydrolases"/>
    <property type="match status" value="1"/>
</dbReference>
<dbReference type="GO" id="GO:0008168">
    <property type="term" value="F:methyltransferase activity"/>
    <property type="evidence" value="ECO:0007669"/>
    <property type="project" value="UniProtKB-KW"/>
</dbReference>
<dbReference type="PANTHER" id="PTHR12706">
    <property type="entry name" value="STRAWBERRY NOTCH-RELATED"/>
    <property type="match status" value="1"/>
</dbReference>
<sequence>MTVEGAECGYEVYEPQSIKINGAQPHPTPLVQSAAMASIAPPKPRYKPRLPKRVITDGLLSDAQLETVIFAGNAHEQFLAGWYQIDGTLDEIVPVAEDTEGAVRLRRGYFNGDGTGVGKGRQIGGFLLDNWLRGRKKAVWISKNESLLEDARRDWSALGGDENQIVPQSKFKLGEAIALSEGILFTTYATLRTNGREGKASRLEQIVSWLGKGSDAPIVFDESHAMANAASEKGGRGVRKASQQGIAGLRLQRALPNARILYVSATGATKLENLSYLERLGLWGTADMPFRSREDFLSQVGMGGVAALEAVSRDLKALGMYAARSLSFEGVRYEVAEHELTPEQEAIYNQYADAYQIVHQHIGEALAATNVLSESGRARNGQAKSAAYSAFEGAKQRFFNHLLTSMKCPSLIEAIERDLAEGHAAVVQLVSTDEALLDRRLAEIPPSQWDDLQVDLTPREYLFDYLRNAFPVQLHEVWTDDEGVERTRPVVDADGNPVLSREAVRQRDELIERLALLPPIPSALDELIQHFGHEQVAEVTGRSKRIVREVREGSDRLVLQRRSATANLAETEAFQSDRKRILVFSQAGGTGRSYHSDLGAKNQRLRCHHLLQAGWQADVAVQGLGRTNRSNQKQPPVFCVISTNVKGEKRFSSTVARRLDSLGALTKGERKTGGQGLFREEDNLESLYAKAALRQLYTAIYQGQVEGCSPERFEEVSGLALATDEGNFKEDLPPMSQFLNRCLAMRLDDQRRLFDELEVRIATKVEEAIEAGVYEVGVETLRAESFRVLERMEIYRHPTTGAISYAVKIERKQKAQILSGTAAIEKAISQGGILAINERSERAAIVLPTNSRMADSGALIRRVNLVRPSSNEKVAKQDYERSHWREARQDEFLAIWNEEVGEIPEYVTDTFFLITGLLLPIWNKLDPSRMRIYRLQTDGGERLLGRMVPPEVMQSVAETFGMTFQLTAREIFHAAWERQESVRLTERLSLRSCTVAGQRRLEIVGFQGHGEYQWLKSVGAFGEYIQHRLRAFVPANEEAVEVIEKVRQAG</sequence>
<accession>A0A1V4BYC1</accession>
<dbReference type="InterPro" id="IPR039187">
    <property type="entry name" value="SNO_AAA"/>
</dbReference>
<gene>
    <name evidence="3" type="ORF">B1L04_02805</name>
</gene>
<evidence type="ECO:0000259" key="2">
    <source>
        <dbReference type="PROSITE" id="PS51192"/>
    </source>
</evidence>
<comment type="caution">
    <text evidence="3">The sequence shown here is derived from an EMBL/GenBank/DDBJ whole genome shotgun (WGS) entry which is preliminary data.</text>
</comment>
<protein>
    <submittedName>
        <fullName evidence="3">Methylase</fullName>
    </submittedName>
</protein>
<dbReference type="InterPro" id="IPR014001">
    <property type="entry name" value="Helicase_ATP-bd"/>
</dbReference>
<dbReference type="InterPro" id="IPR026741">
    <property type="entry name" value="SNO"/>
</dbReference>
<proteinExistence type="inferred from homology"/>
<dbReference type="Proteomes" id="UP000189835">
    <property type="component" value="Unassembled WGS sequence"/>
</dbReference>
<feature type="domain" description="Helicase ATP-binding" evidence="2">
    <location>
        <begin position="100"/>
        <end position="266"/>
    </location>
</feature>
<dbReference type="InterPro" id="IPR026937">
    <property type="entry name" value="SBNO_Helicase_C_dom"/>
</dbReference>
<dbReference type="GO" id="GO:0006355">
    <property type="term" value="P:regulation of DNA-templated transcription"/>
    <property type="evidence" value="ECO:0007669"/>
    <property type="project" value="InterPro"/>
</dbReference>
<dbReference type="PANTHER" id="PTHR12706:SF30">
    <property type="entry name" value="PROTEIN STRAWBERRY NOTCH-RELATED"/>
    <property type="match status" value="1"/>
</dbReference>
<name>A0A1V4BYC1_MICAE</name>
<dbReference type="GO" id="GO:0032259">
    <property type="term" value="P:methylation"/>
    <property type="evidence" value="ECO:0007669"/>
    <property type="project" value="UniProtKB-KW"/>
</dbReference>